<dbReference type="EMBL" id="FUXK01000006">
    <property type="protein sequence ID" value="SJZ65068.1"/>
    <property type="molecule type" value="Genomic_DNA"/>
</dbReference>
<feature type="transmembrane region" description="Helical" evidence="8">
    <location>
        <begin position="389"/>
        <end position="412"/>
    </location>
</feature>
<feature type="transmembrane region" description="Helical" evidence="8">
    <location>
        <begin position="355"/>
        <end position="377"/>
    </location>
</feature>
<organism evidence="10 11">
    <name type="scientific">Segatella oulorum</name>
    <dbReference type="NCBI Taxonomy" id="28136"/>
    <lineage>
        <taxon>Bacteria</taxon>
        <taxon>Pseudomonadati</taxon>
        <taxon>Bacteroidota</taxon>
        <taxon>Bacteroidia</taxon>
        <taxon>Bacteroidales</taxon>
        <taxon>Prevotellaceae</taxon>
        <taxon>Segatella</taxon>
    </lineage>
</organism>
<keyword evidence="5 8" id="KW-1133">Transmembrane helix</keyword>
<reference evidence="10 11" key="1">
    <citation type="submission" date="2017-02" db="EMBL/GenBank/DDBJ databases">
        <authorList>
            <person name="Peterson S.W."/>
        </authorList>
    </citation>
    <scope>NUCLEOTIDE SEQUENCE [LARGE SCALE GENOMIC DNA]</scope>
    <source>
        <strain evidence="10 11">ATCC 43324</strain>
    </source>
</reference>
<dbReference type="InterPro" id="IPR020846">
    <property type="entry name" value="MFS_dom"/>
</dbReference>
<dbReference type="GO" id="GO:0022857">
    <property type="term" value="F:transmembrane transporter activity"/>
    <property type="evidence" value="ECO:0007669"/>
    <property type="project" value="InterPro"/>
</dbReference>
<feature type="transmembrane region" description="Helical" evidence="8">
    <location>
        <begin position="98"/>
        <end position="120"/>
    </location>
</feature>
<feature type="transmembrane region" description="Helical" evidence="8">
    <location>
        <begin position="73"/>
        <end position="92"/>
    </location>
</feature>
<evidence type="ECO:0000256" key="5">
    <source>
        <dbReference type="ARBA" id="ARBA00022989"/>
    </source>
</evidence>
<comment type="subcellular location">
    <subcellularLocation>
        <location evidence="1">Membrane</location>
        <topology evidence="1">Multi-pass membrane protein</topology>
    </subcellularLocation>
</comment>
<dbReference type="GO" id="GO:0016020">
    <property type="term" value="C:membrane"/>
    <property type="evidence" value="ECO:0007669"/>
    <property type="project" value="UniProtKB-SubCell"/>
</dbReference>
<evidence type="ECO:0000256" key="6">
    <source>
        <dbReference type="ARBA" id="ARBA00023136"/>
    </source>
</evidence>
<evidence type="ECO:0000256" key="4">
    <source>
        <dbReference type="ARBA" id="ARBA00022692"/>
    </source>
</evidence>
<dbReference type="SUPFAM" id="SSF103473">
    <property type="entry name" value="MFS general substrate transporter"/>
    <property type="match status" value="1"/>
</dbReference>
<dbReference type="PROSITE" id="PS00217">
    <property type="entry name" value="SUGAR_TRANSPORT_2"/>
    <property type="match status" value="1"/>
</dbReference>
<dbReference type="eggNOG" id="COG0477">
    <property type="taxonomic scope" value="Bacteria"/>
</dbReference>
<accession>A0A1T4ME66</accession>
<dbReference type="InterPro" id="IPR005829">
    <property type="entry name" value="Sugar_transporter_CS"/>
</dbReference>
<dbReference type="PRINTS" id="PR00171">
    <property type="entry name" value="SUGRTRNSPORT"/>
</dbReference>
<feature type="transmembrane region" description="Helical" evidence="8">
    <location>
        <begin position="176"/>
        <end position="197"/>
    </location>
</feature>
<feature type="transmembrane region" description="Helical" evidence="8">
    <location>
        <begin position="257"/>
        <end position="281"/>
    </location>
</feature>
<dbReference type="STRING" id="28136.SAMN02745202_00711"/>
<feature type="domain" description="Major facilitator superfamily (MFS) profile" evidence="9">
    <location>
        <begin position="7"/>
        <end position="443"/>
    </location>
</feature>
<evidence type="ECO:0000256" key="2">
    <source>
        <dbReference type="ARBA" id="ARBA00010992"/>
    </source>
</evidence>
<evidence type="ECO:0000313" key="10">
    <source>
        <dbReference type="EMBL" id="SJZ65068.1"/>
    </source>
</evidence>
<comment type="similarity">
    <text evidence="2 7">Belongs to the major facilitator superfamily. Sugar transporter (TC 2.A.1.1) family.</text>
</comment>
<protein>
    <submittedName>
        <fullName evidence="10">MFS transporter, sugar porter (SP) family</fullName>
    </submittedName>
</protein>
<evidence type="ECO:0000256" key="7">
    <source>
        <dbReference type="RuleBase" id="RU003346"/>
    </source>
</evidence>
<feature type="transmembrane region" description="Helical" evidence="8">
    <location>
        <begin position="293"/>
        <end position="315"/>
    </location>
</feature>
<dbReference type="NCBIfam" id="TIGR00879">
    <property type="entry name" value="SP"/>
    <property type="match status" value="1"/>
</dbReference>
<dbReference type="InterPro" id="IPR005828">
    <property type="entry name" value="MFS_sugar_transport-like"/>
</dbReference>
<name>A0A1T4ME66_9BACT</name>
<dbReference type="PANTHER" id="PTHR48020">
    <property type="entry name" value="PROTON MYO-INOSITOL COTRANSPORTER"/>
    <property type="match status" value="1"/>
</dbReference>
<evidence type="ECO:0000256" key="1">
    <source>
        <dbReference type="ARBA" id="ARBA00004141"/>
    </source>
</evidence>
<feature type="transmembrane region" description="Helical" evidence="8">
    <location>
        <begin position="132"/>
        <end position="156"/>
    </location>
</feature>
<dbReference type="AlphaFoldDB" id="A0A1T4ME66"/>
<evidence type="ECO:0000313" key="11">
    <source>
        <dbReference type="Proteomes" id="UP000190065"/>
    </source>
</evidence>
<evidence type="ECO:0000256" key="3">
    <source>
        <dbReference type="ARBA" id="ARBA00022448"/>
    </source>
</evidence>
<keyword evidence="6 8" id="KW-0472">Membrane</keyword>
<feature type="transmembrane region" description="Helical" evidence="8">
    <location>
        <begin position="43"/>
        <end position="64"/>
    </location>
</feature>
<dbReference type="PROSITE" id="PS00216">
    <property type="entry name" value="SUGAR_TRANSPORT_1"/>
    <property type="match status" value="2"/>
</dbReference>
<sequence>MGYLFFLALIAALGGLLFGYDTAVISGTIDQVNTQYRLDVVQQGWYVSSALVGSIAGVAVAGWLSDRFGRKPIMFLSAFLFTTSALGCAVAANFSMLVVFRIVGGAGIGIISIVAPIYISEIAIAQYRGLMVSLYQLAITIGFLVAYAMNYGLLLISQQGAIETGWLRFIFVDEVWRGMLGMETLPALFFFIIILALPESPRWLVVKGRLTEAETIYQRIYVAREAIAKQIAETQETIAKSVETSWRSLLQPGLLKAIILGVCIAILGQFMGVNAVLYYGPSIFTNAGMDDPLFCQVLVGSVNMLTTIIALFIIDRIGRKKLIYYGVSGMILSLILIALYFQFHDQWQLSSYMMLAFFLFYVFCCAISISAVVFVLLSEMYPNHVRGIAMSIAGLALWVGTFLIGQLTPWFLSAFTPAGTFLFFALMCLPYLFIIWRFIPETARMSLEDIERYWRKNA</sequence>
<dbReference type="Gene3D" id="1.20.1250.20">
    <property type="entry name" value="MFS general substrate transporter like domains"/>
    <property type="match status" value="1"/>
</dbReference>
<proteinExistence type="inferred from homology"/>
<evidence type="ECO:0000259" key="9">
    <source>
        <dbReference type="PROSITE" id="PS50850"/>
    </source>
</evidence>
<dbReference type="InterPro" id="IPR036259">
    <property type="entry name" value="MFS_trans_sf"/>
</dbReference>
<dbReference type="Pfam" id="PF00083">
    <property type="entry name" value="Sugar_tr"/>
    <property type="match status" value="1"/>
</dbReference>
<dbReference type="PANTHER" id="PTHR48020:SF12">
    <property type="entry name" value="PROTON MYO-INOSITOL COTRANSPORTER"/>
    <property type="match status" value="1"/>
</dbReference>
<dbReference type="Proteomes" id="UP000190065">
    <property type="component" value="Unassembled WGS sequence"/>
</dbReference>
<dbReference type="InterPro" id="IPR050814">
    <property type="entry name" value="Myo-inositol_Transporter"/>
</dbReference>
<gene>
    <name evidence="10" type="ORF">SAMN02745202_00711</name>
</gene>
<feature type="transmembrane region" description="Helical" evidence="8">
    <location>
        <begin position="322"/>
        <end position="343"/>
    </location>
</feature>
<keyword evidence="4 8" id="KW-0812">Transmembrane</keyword>
<evidence type="ECO:0000256" key="8">
    <source>
        <dbReference type="SAM" id="Phobius"/>
    </source>
</evidence>
<dbReference type="PROSITE" id="PS50850">
    <property type="entry name" value="MFS"/>
    <property type="match status" value="1"/>
</dbReference>
<feature type="transmembrane region" description="Helical" evidence="8">
    <location>
        <begin position="418"/>
        <end position="439"/>
    </location>
</feature>
<dbReference type="InterPro" id="IPR003663">
    <property type="entry name" value="Sugar/inositol_transpt"/>
</dbReference>
<keyword evidence="3 7" id="KW-0813">Transport</keyword>